<feature type="signal peptide" evidence="6">
    <location>
        <begin position="1"/>
        <end position="22"/>
    </location>
</feature>
<gene>
    <name evidence="7" type="ORF">GCM10016234_19270</name>
</gene>
<dbReference type="InterPro" id="IPR010583">
    <property type="entry name" value="MipA"/>
</dbReference>
<evidence type="ECO:0000256" key="3">
    <source>
        <dbReference type="ARBA" id="ARBA00022729"/>
    </source>
</evidence>
<feature type="chain" id="PRO_5035156268" evidence="6">
    <location>
        <begin position="23"/>
        <end position="275"/>
    </location>
</feature>
<keyword evidence="5" id="KW-0998">Cell outer membrane</keyword>
<comment type="subcellular location">
    <subcellularLocation>
        <location evidence="1">Cell outer membrane</location>
    </subcellularLocation>
</comment>
<reference evidence="7" key="2">
    <citation type="submission" date="2020-09" db="EMBL/GenBank/DDBJ databases">
        <authorList>
            <person name="Sun Q."/>
            <person name="Kim S."/>
        </authorList>
    </citation>
    <scope>NUCLEOTIDE SEQUENCE</scope>
    <source>
        <strain evidence="7">KCTC 42249</strain>
    </source>
</reference>
<evidence type="ECO:0000313" key="7">
    <source>
        <dbReference type="EMBL" id="GHD14089.1"/>
    </source>
</evidence>
<dbReference type="EMBL" id="BMZQ01000002">
    <property type="protein sequence ID" value="GHD14089.1"/>
    <property type="molecule type" value="Genomic_DNA"/>
</dbReference>
<dbReference type="Proteomes" id="UP000630142">
    <property type="component" value="Unassembled WGS sequence"/>
</dbReference>
<protein>
    <submittedName>
        <fullName evidence="7">MltA-interacting MipA family protein</fullName>
    </submittedName>
</protein>
<accession>A0A8J3DUI9</accession>
<comment type="similarity">
    <text evidence="2">Belongs to the MipA/OmpV family.</text>
</comment>
<evidence type="ECO:0000256" key="1">
    <source>
        <dbReference type="ARBA" id="ARBA00004442"/>
    </source>
</evidence>
<comment type="caution">
    <text evidence="7">The sequence shown here is derived from an EMBL/GenBank/DDBJ whole genome shotgun (WGS) entry which is preliminary data.</text>
</comment>
<keyword evidence="4" id="KW-0472">Membrane</keyword>
<dbReference type="Pfam" id="PF06629">
    <property type="entry name" value="MipA"/>
    <property type="match status" value="1"/>
</dbReference>
<reference evidence="7" key="1">
    <citation type="journal article" date="2014" name="Int. J. Syst. Evol. Microbiol.">
        <title>Complete genome sequence of Corynebacterium casei LMG S-19264T (=DSM 44701T), isolated from a smear-ripened cheese.</title>
        <authorList>
            <consortium name="US DOE Joint Genome Institute (JGI-PGF)"/>
            <person name="Walter F."/>
            <person name="Albersmeier A."/>
            <person name="Kalinowski J."/>
            <person name="Ruckert C."/>
        </authorList>
    </citation>
    <scope>NUCLEOTIDE SEQUENCE</scope>
    <source>
        <strain evidence="7">KCTC 42249</strain>
    </source>
</reference>
<proteinExistence type="inferred from homology"/>
<dbReference type="AlphaFoldDB" id="A0A8J3DUI9"/>
<keyword evidence="8" id="KW-1185">Reference proteome</keyword>
<evidence type="ECO:0000256" key="6">
    <source>
        <dbReference type="SAM" id="SignalP"/>
    </source>
</evidence>
<evidence type="ECO:0000256" key="5">
    <source>
        <dbReference type="ARBA" id="ARBA00023237"/>
    </source>
</evidence>
<dbReference type="PANTHER" id="PTHR38776:SF1">
    <property type="entry name" value="MLTA-INTERACTING PROTEIN-RELATED"/>
    <property type="match status" value="1"/>
</dbReference>
<dbReference type="GO" id="GO:0009279">
    <property type="term" value="C:cell outer membrane"/>
    <property type="evidence" value="ECO:0007669"/>
    <property type="project" value="UniProtKB-SubCell"/>
</dbReference>
<dbReference type="RefSeq" id="WP_189503377.1">
    <property type="nucleotide sequence ID" value="NZ_BMZQ01000002.1"/>
</dbReference>
<dbReference type="PANTHER" id="PTHR38776">
    <property type="entry name" value="MLTA-INTERACTING PROTEIN-RELATED"/>
    <property type="match status" value="1"/>
</dbReference>
<keyword evidence="3 6" id="KW-0732">Signal</keyword>
<sequence>MRYGLMGSTAAILLAVTAYAQAADQLEAPVETSTGFFGGEWSLTIGAAALAIPEFEGSKDYRFFAQPLVSFGRKGTEQRFTSRNDNISIALIDTGNFRAGPTGKLVFGRDSDDYDDIEGLSDVDFGVEVGGFAEFYPTEWIRFRGEVRQAIGAHEGLVADGAIDAFAYLTPALRISGGPRITYGNDKYFDAYYGVDFSEAAVSGLSPYSPDEGVASYGVGGALTWKTTDRIETSLFGEYRRLAGPAEDSSIVQERGNKNQFTVGVSATYRFDFAL</sequence>
<evidence type="ECO:0000256" key="4">
    <source>
        <dbReference type="ARBA" id="ARBA00023136"/>
    </source>
</evidence>
<evidence type="ECO:0000313" key="8">
    <source>
        <dbReference type="Proteomes" id="UP000630142"/>
    </source>
</evidence>
<organism evidence="7 8">
    <name type="scientific">Tianweitania populi</name>
    <dbReference type="NCBI Taxonomy" id="1607949"/>
    <lineage>
        <taxon>Bacteria</taxon>
        <taxon>Pseudomonadati</taxon>
        <taxon>Pseudomonadota</taxon>
        <taxon>Alphaproteobacteria</taxon>
        <taxon>Hyphomicrobiales</taxon>
        <taxon>Phyllobacteriaceae</taxon>
        <taxon>Tianweitania</taxon>
    </lineage>
</organism>
<name>A0A8J3DUI9_9HYPH</name>
<evidence type="ECO:0000256" key="2">
    <source>
        <dbReference type="ARBA" id="ARBA00005722"/>
    </source>
</evidence>